<evidence type="ECO:0000256" key="1">
    <source>
        <dbReference type="ARBA" id="ARBA00038079"/>
    </source>
</evidence>
<evidence type="ECO:0000313" key="5">
    <source>
        <dbReference type="Proteomes" id="UP000199040"/>
    </source>
</evidence>
<dbReference type="STRING" id="442341.SAMN04487959_11481"/>
<evidence type="ECO:0000256" key="2">
    <source>
        <dbReference type="ARBA" id="ARBA00040363"/>
    </source>
</evidence>
<dbReference type="PANTHER" id="PTHR42685:SF18">
    <property type="entry name" value="DIGERANYLGERANYLGLYCEROPHOSPHOLIPID REDUCTASE"/>
    <property type="match status" value="1"/>
</dbReference>
<evidence type="ECO:0000313" key="4">
    <source>
        <dbReference type="EMBL" id="SFI00666.1"/>
    </source>
</evidence>
<dbReference type="Pfam" id="PF01494">
    <property type="entry name" value="FAD_binding_3"/>
    <property type="match status" value="1"/>
</dbReference>
<dbReference type="GO" id="GO:0071949">
    <property type="term" value="F:FAD binding"/>
    <property type="evidence" value="ECO:0007669"/>
    <property type="project" value="InterPro"/>
</dbReference>
<sequence length="399" mass="43635">MIQAQTVCAVPTRREPVTVIGAGPAGLACAIVLARAGQRVIVHERRRRVGARFHGDFQGLESWSDDIDVLDELASAGIRPSFEHHAISHVTAFDGRDARHEIRAEKPLYYLVRRGSGTDTLDQALLEQAQASGVEVRLSSPLKSAPGLAVVATGPVLANIMAVGYLFETAMPDGQWACFSDRLAPDGYAYLLVQGGRGTVATCLFREFTRNDEFLARTIAFFTEHAGLDMRTARPFGGVGNYGPPCRGEHVGRLLVGEHAGFQDALAGFGMRYALRSGILAARSLLEGSDYDSLWRHSLLPAIRQSIGNRLLYAKAGDRGRRAMFRRMAVGDARPMLARLYSPSLLGRILYPFARRHGRIPQHDPDCCDDACTCVRCLCQRHVTSGVVEPQLKTRPPTS</sequence>
<feature type="domain" description="FAD-binding" evidence="3">
    <location>
        <begin position="16"/>
        <end position="141"/>
    </location>
</feature>
<dbReference type="InterPro" id="IPR050407">
    <property type="entry name" value="Geranylgeranyl_reductase"/>
</dbReference>
<comment type="similarity">
    <text evidence="1">Belongs to the CbrA family.</text>
</comment>
<dbReference type="InterPro" id="IPR036188">
    <property type="entry name" value="FAD/NAD-bd_sf"/>
</dbReference>
<dbReference type="Gene3D" id="3.50.50.60">
    <property type="entry name" value="FAD/NAD(P)-binding domain"/>
    <property type="match status" value="2"/>
</dbReference>
<gene>
    <name evidence="4" type="ORF">SAMN04487959_11481</name>
</gene>
<keyword evidence="5" id="KW-1185">Reference proteome</keyword>
<reference evidence="4 5" key="1">
    <citation type="submission" date="2016-10" db="EMBL/GenBank/DDBJ databases">
        <authorList>
            <person name="de Groot N.N."/>
        </authorList>
    </citation>
    <scope>NUCLEOTIDE SEQUENCE [LARGE SCALE GENOMIC DNA]</scope>
    <source>
        <strain evidence="4 5">CGMCC 1.6848</strain>
    </source>
</reference>
<dbReference type="EMBL" id="FOPY01000014">
    <property type="protein sequence ID" value="SFI00666.1"/>
    <property type="molecule type" value="Genomic_DNA"/>
</dbReference>
<dbReference type="PANTHER" id="PTHR42685">
    <property type="entry name" value="GERANYLGERANYL DIPHOSPHATE REDUCTASE"/>
    <property type="match status" value="1"/>
</dbReference>
<dbReference type="PRINTS" id="PR00419">
    <property type="entry name" value="ADXRDTASE"/>
</dbReference>
<name>A0A1I3ENS7_9GAMM</name>
<dbReference type="AlphaFoldDB" id="A0A1I3ENS7"/>
<evidence type="ECO:0000259" key="3">
    <source>
        <dbReference type="Pfam" id="PF01494"/>
    </source>
</evidence>
<dbReference type="SUPFAM" id="SSF51905">
    <property type="entry name" value="FAD/NAD(P)-binding domain"/>
    <property type="match status" value="1"/>
</dbReference>
<accession>A0A1I3ENS7</accession>
<organism evidence="4 5">
    <name type="scientific">Modicisalibacter xianhensis</name>
    <dbReference type="NCBI Taxonomy" id="442341"/>
    <lineage>
        <taxon>Bacteria</taxon>
        <taxon>Pseudomonadati</taxon>
        <taxon>Pseudomonadota</taxon>
        <taxon>Gammaproteobacteria</taxon>
        <taxon>Oceanospirillales</taxon>
        <taxon>Halomonadaceae</taxon>
        <taxon>Modicisalibacter</taxon>
    </lineage>
</organism>
<protein>
    <recommendedName>
        <fullName evidence="2">Protein CbrA</fullName>
    </recommendedName>
</protein>
<dbReference type="Proteomes" id="UP000199040">
    <property type="component" value="Unassembled WGS sequence"/>
</dbReference>
<dbReference type="InterPro" id="IPR002938">
    <property type="entry name" value="FAD-bd"/>
</dbReference>
<proteinExistence type="inferred from homology"/>